<dbReference type="EMBL" id="BAAFRS010000061">
    <property type="protein sequence ID" value="GAB1220884.1"/>
    <property type="molecule type" value="Genomic_DNA"/>
</dbReference>
<reference evidence="2 3" key="1">
    <citation type="journal article" date="2019" name="PLoS Negl. Trop. Dis.">
        <title>Whole genome sequencing of Entamoeba nuttalli reveals mammalian host-related molecular signatures and a novel octapeptide-repeat surface protein.</title>
        <authorList>
            <person name="Tanaka M."/>
            <person name="Makiuchi T."/>
            <person name="Komiyama T."/>
            <person name="Shiina T."/>
            <person name="Osaki K."/>
            <person name="Tachibana H."/>
        </authorList>
    </citation>
    <scope>NUCLEOTIDE SEQUENCE [LARGE SCALE GENOMIC DNA]</scope>
    <source>
        <strain evidence="2 3">P19-061405</strain>
    </source>
</reference>
<organism evidence="2 3">
    <name type="scientific">Entamoeba nuttalli</name>
    <dbReference type="NCBI Taxonomy" id="412467"/>
    <lineage>
        <taxon>Eukaryota</taxon>
        <taxon>Amoebozoa</taxon>
        <taxon>Evosea</taxon>
        <taxon>Archamoebae</taxon>
        <taxon>Mastigamoebida</taxon>
        <taxon>Entamoebidae</taxon>
        <taxon>Entamoeba</taxon>
    </lineage>
</organism>
<feature type="transmembrane region" description="Helical" evidence="1">
    <location>
        <begin position="152"/>
        <end position="175"/>
    </location>
</feature>
<keyword evidence="3" id="KW-1185">Reference proteome</keyword>
<dbReference type="InterPro" id="IPR010297">
    <property type="entry name" value="DUF900_hydrolase"/>
</dbReference>
<proteinExistence type="predicted"/>
<evidence type="ECO:0000313" key="3">
    <source>
        <dbReference type="Proteomes" id="UP001628156"/>
    </source>
</evidence>
<keyword evidence="1" id="KW-0472">Membrane</keyword>
<evidence type="ECO:0000256" key="1">
    <source>
        <dbReference type="SAM" id="Phobius"/>
    </source>
</evidence>
<accession>A0ABQ0DDE6</accession>
<feature type="transmembrane region" description="Helical" evidence="1">
    <location>
        <begin position="125"/>
        <end position="146"/>
    </location>
</feature>
<evidence type="ECO:0000313" key="2">
    <source>
        <dbReference type="EMBL" id="GAB1220884.1"/>
    </source>
</evidence>
<dbReference type="PANTHER" id="PTHR36513:SF1">
    <property type="entry name" value="TRANSMEMBRANE PROTEIN"/>
    <property type="match status" value="1"/>
</dbReference>
<keyword evidence="1" id="KW-1133">Transmembrane helix</keyword>
<keyword evidence="1" id="KW-0812">Transmembrane</keyword>
<protein>
    <submittedName>
        <fullName evidence="2">Uncharacterized protein</fullName>
    </submittedName>
</protein>
<dbReference type="PANTHER" id="PTHR36513">
    <property type="entry name" value="ABC TRANSMEMBRANE TYPE-1 DOMAIN-CONTAINING PROTEIN"/>
    <property type="match status" value="1"/>
</dbReference>
<dbReference type="Pfam" id="PF05990">
    <property type="entry name" value="DUF900"/>
    <property type="match status" value="1"/>
</dbReference>
<dbReference type="InterPro" id="IPR029058">
    <property type="entry name" value="AB_hydrolase_fold"/>
</dbReference>
<dbReference type="SUPFAM" id="SSF53474">
    <property type="entry name" value="alpha/beta-Hydrolases"/>
    <property type="match status" value="1"/>
</dbReference>
<feature type="transmembrane region" description="Helical" evidence="1">
    <location>
        <begin position="72"/>
        <end position="94"/>
    </location>
</feature>
<gene>
    <name evidence="2" type="ORF">ENUP19_0061G0026</name>
</gene>
<comment type="caution">
    <text evidence="2">The sequence shown here is derived from an EMBL/GenBank/DDBJ whole genome shotgun (WGS) entry which is preliminary data.</text>
</comment>
<dbReference type="Proteomes" id="UP001628156">
    <property type="component" value="Unassembled WGS sequence"/>
</dbReference>
<feature type="transmembrane region" description="Helical" evidence="1">
    <location>
        <begin position="100"/>
        <end position="118"/>
    </location>
</feature>
<sequence length="644" mass="73979">MSKDNQSKTSFKNFGSKASPVPVTDTTVSIILEPNKDAQEIAGVLHTYWHMKERQWNRKITMTFTNSSKTFSVLYSISIAIIFLVYLMLQIFLFKRHNKFIVEYLLEAVLSIACILFGPRLQMKYRILTTEAYLFTIIFFICSWYYQPGYYVPYLFCCVLFGLFSLFIYSTSLRLKRFYISQIRRETGSIRKIVQEDTIRYEIQQDQFFSSPHLCVLESKYSGLVEGESLWIDTSYQGEYVSGWFEHGEPVGPFESIENGTRNVLHSLRIIFATDAQGKYTNHRKPLHYGVAGVECNVSGNFYLGYPRCRFINGPTLCQCQGPCQCLNNQFLYYKHSDDNKPVETITVAIDSLNNLSISGFQGDVDDIKLNYDNCQIGIDERWLPIAEEGKEALIYIHGLNHTLVDALKRLGQLLALGHFPKHIIPFVFSWPSCSNPFLYCCAANVSSDNAVHRDLRRFLYSLRNTKIKKIHFLGHSLGTRFFLQSFSMLKELFAPTEEFCKDHGLFEVHNLILLSGDYDAATFVDDYPDFIPYIKHVSLYADSRDMALRSSKFMMRGSRIGQNVSVFKDLNGKKLDDIDVIDTGDLERNIDGANHGFFNINTSMIEDLQEVICSGKTAAQRTSRLVEKDGVYHFTLLPRSVKM</sequence>
<name>A0ABQ0DDE6_9EUKA</name>